<dbReference type="Gene3D" id="2.60.40.10">
    <property type="entry name" value="Immunoglobulins"/>
    <property type="match status" value="5"/>
</dbReference>
<evidence type="ECO:0000259" key="8">
    <source>
        <dbReference type="Pfam" id="PF00746"/>
    </source>
</evidence>
<evidence type="ECO:0000256" key="5">
    <source>
        <dbReference type="ARBA" id="ARBA00023088"/>
    </source>
</evidence>
<evidence type="ECO:0000256" key="6">
    <source>
        <dbReference type="SAM" id="MobiDB-lite"/>
    </source>
</evidence>
<keyword evidence="11" id="KW-1185">Reference proteome</keyword>
<sequence length="1130" mass="123161">MKKITRWINSIILFLSVMFPLVQVSAQEEMVKFNLDLSLIVEGSEPITQNEYRFDIIERNADQSAFEGAAVYKYDSTDPNQQAEIYLPAGVYTFRLYDGASEPFHREGQALSLDTALQTDEADASGQQMKPTLNQGSLNDWGNGTLVYDINFVVQPGPGLINSDTGEQEITLQLIFSTEGEDASSEETSSEESENTTIDPSDPNAPAVSEIEVPFKVVDQDGQAVEGVQITVNGQTLTTDENGEAQTGLAPGNMDIVISNLPEGYTGGGAYNPIALTEDLNGPIEFTIQKTEVTAPVIFTAVDEQGQGIAGVGIQLLDHEVMTDGQGQVRIDQVPVGQQTYTVSSQPQGYSIEPTTAEFEVLADQENTVNLNFQTEVQTGMASIQVYDQYQDPVVGLGITIAGQEYLSDNNGLIEIKDLAAQEHAYQVTTVPTGYQQPDDGIITVEAGVETDTTLNVIKDAQPGIVQLKIIDQDDQGVAQAEVLVEDQSYSSDDQGLIEIKDLSPGTYNYQLLSLPQGYQGQKSGVITVTEDQTTEEVLKVERDLATGQFTLIVKDQDGQAVEGAIVSLADKSTPTDSQGQAIFSQLTPDTYDYEIQVLPEGYEQNIGSQSIAIREGAQEERTVTVEKVPAKGQLTITALDQADQPVAGVVVKVADKLIRTDQEGQAVLKDLAPDTYTYQINQFPPKYSGKDTGQVTIPAGEDASLHIYLEKEIKPAKATLTVLDQNQEPVAGVSIQFGGLQAETNADGQIVFEELSPGVYNYTMIDVPKGYSFEASNEQAELKEEDDFQDKFQIEKLPEQGKVKVRLTDQDGKGIAGARVKLSGKESTTDKDGYVEFSAVNVGEASVEVLELPQGYQLDQKTQTITVKQDQTVDLSFTAQAPESQTSESEQETTTSSAESTTSQTSQESTEITTTTETQTIKETEVDPEQEASIESEAAQATRQFVDANSGIEVWVNPQDAKQVVKLTVDKLKTSDFASLKDYDADVYQLTLLDKNNQAVDLTKIAEVKIPTRPVNSQIKVLRLDQDQLSSLTFALQNRRVTYRTQKLGNFAVTYGNKAQASGTEESTTTEKSQNVQVDKEKSVEKKGDLPGTGEQTQTMIVILALALLLGAAYLFVRHNRSQKDDRQE</sequence>
<feature type="compositionally biased region" description="Acidic residues" evidence="6">
    <location>
        <begin position="179"/>
        <end position="194"/>
    </location>
</feature>
<dbReference type="RefSeq" id="WP_159428890.1">
    <property type="nucleotide sequence ID" value="NZ_CP149446.1"/>
</dbReference>
<feature type="region of interest" description="Disordered" evidence="6">
    <location>
        <begin position="1060"/>
        <end position="1093"/>
    </location>
</feature>
<dbReference type="EMBL" id="FOEN01000008">
    <property type="protein sequence ID" value="SEQ33736.1"/>
    <property type="molecule type" value="Genomic_DNA"/>
</dbReference>
<dbReference type="InterPro" id="IPR019931">
    <property type="entry name" value="LPXTG_anchor"/>
</dbReference>
<evidence type="ECO:0000313" key="10">
    <source>
        <dbReference type="EMBL" id="SEQ33736.1"/>
    </source>
</evidence>
<evidence type="ECO:0000256" key="3">
    <source>
        <dbReference type="ARBA" id="ARBA00022525"/>
    </source>
</evidence>
<evidence type="ECO:0000256" key="1">
    <source>
        <dbReference type="ARBA" id="ARBA00007257"/>
    </source>
</evidence>
<dbReference type="PANTHER" id="PTHR36108">
    <property type="entry name" value="COLOSSIN-B-RELATED"/>
    <property type="match status" value="1"/>
</dbReference>
<feature type="transmembrane region" description="Helical" evidence="7">
    <location>
        <begin position="1100"/>
        <end position="1118"/>
    </location>
</feature>
<evidence type="ECO:0000259" key="9">
    <source>
        <dbReference type="Pfam" id="PF17802"/>
    </source>
</evidence>
<keyword evidence="5" id="KW-0572">Peptidoglycan-anchor</keyword>
<feature type="region of interest" description="Disordered" evidence="6">
    <location>
        <begin position="178"/>
        <end position="207"/>
    </location>
</feature>
<protein>
    <submittedName>
        <fullName evidence="10">LPXTG-motif cell wall anchor domain-containing protein</fullName>
    </submittedName>
</protein>
<dbReference type="Pfam" id="PF00746">
    <property type="entry name" value="Gram_pos_anchor"/>
    <property type="match status" value="1"/>
</dbReference>
<keyword evidence="7" id="KW-0472">Membrane</keyword>
<evidence type="ECO:0000256" key="4">
    <source>
        <dbReference type="ARBA" id="ARBA00022729"/>
    </source>
</evidence>
<reference evidence="10 11" key="1">
    <citation type="submission" date="2016-10" db="EMBL/GenBank/DDBJ databases">
        <authorList>
            <person name="de Groot N.N."/>
        </authorList>
    </citation>
    <scope>NUCLEOTIDE SEQUENCE [LARGE SCALE GENOMIC DNA]</scope>
    <source>
        <strain evidence="10 11">DSM 15695</strain>
    </source>
</reference>
<dbReference type="OrthoDB" id="2139979at2"/>
<dbReference type="Pfam" id="PF17802">
    <property type="entry name" value="SpaA"/>
    <property type="match status" value="2"/>
</dbReference>
<evidence type="ECO:0000313" key="11">
    <source>
        <dbReference type="Proteomes" id="UP000198833"/>
    </source>
</evidence>
<keyword evidence="3" id="KW-0964">Secreted</keyword>
<keyword evidence="2" id="KW-0134">Cell wall</keyword>
<dbReference type="InterPro" id="IPR013783">
    <property type="entry name" value="Ig-like_fold"/>
</dbReference>
<proteinExistence type="inferred from homology"/>
<feature type="compositionally biased region" description="Low complexity" evidence="6">
    <location>
        <begin position="884"/>
        <end position="920"/>
    </location>
</feature>
<dbReference type="NCBIfam" id="TIGR01167">
    <property type="entry name" value="LPXTG_anchor"/>
    <property type="match status" value="1"/>
</dbReference>
<dbReference type="PANTHER" id="PTHR36108:SF13">
    <property type="entry name" value="COLOSSIN-B-RELATED"/>
    <property type="match status" value="1"/>
</dbReference>
<dbReference type="GO" id="GO:0030246">
    <property type="term" value="F:carbohydrate binding"/>
    <property type="evidence" value="ECO:0007669"/>
    <property type="project" value="InterPro"/>
</dbReference>
<keyword evidence="7" id="KW-0812">Transmembrane</keyword>
<organism evidence="10 11">
    <name type="scientific">Ignavigranum ruoffiae</name>
    <dbReference type="NCBI Taxonomy" id="89093"/>
    <lineage>
        <taxon>Bacteria</taxon>
        <taxon>Bacillati</taxon>
        <taxon>Bacillota</taxon>
        <taxon>Bacilli</taxon>
        <taxon>Lactobacillales</taxon>
        <taxon>Aerococcaceae</taxon>
        <taxon>Ignavigranum</taxon>
    </lineage>
</organism>
<gene>
    <name evidence="10" type="ORF">SAMN04488558_10894</name>
</gene>
<dbReference type="SUPFAM" id="SSF49452">
    <property type="entry name" value="Starch-binding domain-like"/>
    <property type="match status" value="1"/>
</dbReference>
<feature type="domain" description="SpaA-like prealbumin fold" evidence="9">
    <location>
        <begin position="802"/>
        <end position="879"/>
    </location>
</feature>
<feature type="region of interest" description="Disordered" evidence="6">
    <location>
        <begin position="879"/>
        <end position="936"/>
    </location>
</feature>
<accession>A0A1H9F6Z0</accession>
<feature type="compositionally biased region" description="Basic and acidic residues" evidence="6">
    <location>
        <begin position="1079"/>
        <end position="1090"/>
    </location>
</feature>
<name>A0A1H9F6Z0_9LACT</name>
<dbReference type="AlphaFoldDB" id="A0A1H9F6Z0"/>
<comment type="similarity">
    <text evidence="1">Belongs to the serine-aspartate repeat-containing protein (SDr) family.</text>
</comment>
<evidence type="ECO:0000256" key="2">
    <source>
        <dbReference type="ARBA" id="ARBA00022512"/>
    </source>
</evidence>
<dbReference type="SUPFAM" id="SSF49464">
    <property type="entry name" value="Carboxypeptidase regulatory domain-like"/>
    <property type="match status" value="1"/>
</dbReference>
<dbReference type="InterPro" id="IPR008969">
    <property type="entry name" value="CarboxyPept-like_regulatory"/>
</dbReference>
<keyword evidence="4" id="KW-0732">Signal</keyword>
<dbReference type="Gene3D" id="2.60.40.1120">
    <property type="entry name" value="Carboxypeptidase-like, regulatory domain"/>
    <property type="match status" value="1"/>
</dbReference>
<dbReference type="InterPro" id="IPR013784">
    <property type="entry name" value="Carb-bd-like_fold"/>
</dbReference>
<dbReference type="InterPro" id="IPR041033">
    <property type="entry name" value="SpaA_PFL_dom_1"/>
</dbReference>
<feature type="compositionally biased region" description="Low complexity" evidence="6">
    <location>
        <begin position="1063"/>
        <end position="1074"/>
    </location>
</feature>
<evidence type="ECO:0000256" key="7">
    <source>
        <dbReference type="SAM" id="Phobius"/>
    </source>
</evidence>
<dbReference type="Proteomes" id="UP000198833">
    <property type="component" value="Unassembled WGS sequence"/>
</dbReference>
<keyword evidence="7" id="KW-1133">Transmembrane helix</keyword>
<feature type="domain" description="Gram-positive cocci surface proteins LPxTG" evidence="8">
    <location>
        <begin position="1086"/>
        <end position="1124"/>
    </location>
</feature>
<feature type="domain" description="SpaA-like prealbumin fold" evidence="9">
    <location>
        <begin position="466"/>
        <end position="537"/>
    </location>
</feature>
<dbReference type="STRING" id="89093.SAMN04488558_10894"/>